<proteinExistence type="predicted"/>
<sequence>MGFLRVQMTFTLAFAAASASAGIENDLSRRSVRSSSNGITTCPASSSTQPDDNGVFVQTITKFLNEMRANPSTDTDGSASTRERDPE</sequence>
<evidence type="ECO:0000256" key="2">
    <source>
        <dbReference type="SAM" id="SignalP"/>
    </source>
</evidence>
<feature type="compositionally biased region" description="Polar residues" evidence="1">
    <location>
        <begin position="33"/>
        <end position="62"/>
    </location>
</feature>
<feature type="signal peptide" evidence="2">
    <location>
        <begin position="1"/>
        <end position="22"/>
    </location>
</feature>
<keyword evidence="4" id="KW-1185">Reference proteome</keyword>
<name>A0A8X7ZP50_POPTO</name>
<dbReference type="OrthoDB" id="1703264at2759"/>
<evidence type="ECO:0000256" key="1">
    <source>
        <dbReference type="SAM" id="MobiDB-lite"/>
    </source>
</evidence>
<evidence type="ECO:0000313" key="3">
    <source>
        <dbReference type="EMBL" id="KAG6769803.1"/>
    </source>
</evidence>
<evidence type="ECO:0000313" key="4">
    <source>
        <dbReference type="Proteomes" id="UP000886885"/>
    </source>
</evidence>
<accession>A0A8X7ZP50</accession>
<gene>
    <name evidence="3" type="ORF">POTOM_025465</name>
</gene>
<comment type="caution">
    <text evidence="3">The sequence shown here is derived from an EMBL/GenBank/DDBJ whole genome shotgun (WGS) entry which is preliminary data.</text>
</comment>
<feature type="region of interest" description="Disordered" evidence="1">
    <location>
        <begin position="25"/>
        <end position="87"/>
    </location>
</feature>
<reference evidence="3" key="1">
    <citation type="journal article" date="2020" name="bioRxiv">
        <title>Hybrid origin of Populus tomentosa Carr. identified through genome sequencing and phylogenomic analysis.</title>
        <authorList>
            <person name="An X."/>
            <person name="Gao K."/>
            <person name="Chen Z."/>
            <person name="Li J."/>
            <person name="Yang X."/>
            <person name="Yang X."/>
            <person name="Zhou J."/>
            <person name="Guo T."/>
            <person name="Zhao T."/>
            <person name="Huang S."/>
            <person name="Miao D."/>
            <person name="Khan W.U."/>
            <person name="Rao P."/>
            <person name="Ye M."/>
            <person name="Lei B."/>
            <person name="Liao W."/>
            <person name="Wang J."/>
            <person name="Ji L."/>
            <person name="Li Y."/>
            <person name="Guo B."/>
            <person name="Mustafa N.S."/>
            <person name="Li S."/>
            <person name="Yun Q."/>
            <person name="Keller S.R."/>
            <person name="Mao J."/>
            <person name="Zhang R."/>
            <person name="Strauss S.H."/>
        </authorList>
    </citation>
    <scope>NUCLEOTIDE SEQUENCE</scope>
    <source>
        <strain evidence="3">GM15</strain>
        <tissue evidence="3">Leaf</tissue>
    </source>
</reference>
<dbReference type="EMBL" id="JAAWWB010000012">
    <property type="protein sequence ID" value="KAG6769803.1"/>
    <property type="molecule type" value="Genomic_DNA"/>
</dbReference>
<feature type="compositionally biased region" description="Polar residues" evidence="1">
    <location>
        <begin position="70"/>
        <end position="80"/>
    </location>
</feature>
<keyword evidence="2" id="KW-0732">Signal</keyword>
<dbReference type="AlphaFoldDB" id="A0A8X7ZP50"/>
<organism evidence="3 4">
    <name type="scientific">Populus tomentosa</name>
    <name type="common">Chinese white poplar</name>
    <dbReference type="NCBI Taxonomy" id="118781"/>
    <lineage>
        <taxon>Eukaryota</taxon>
        <taxon>Viridiplantae</taxon>
        <taxon>Streptophyta</taxon>
        <taxon>Embryophyta</taxon>
        <taxon>Tracheophyta</taxon>
        <taxon>Spermatophyta</taxon>
        <taxon>Magnoliopsida</taxon>
        <taxon>eudicotyledons</taxon>
        <taxon>Gunneridae</taxon>
        <taxon>Pentapetalae</taxon>
        <taxon>rosids</taxon>
        <taxon>fabids</taxon>
        <taxon>Malpighiales</taxon>
        <taxon>Salicaceae</taxon>
        <taxon>Saliceae</taxon>
        <taxon>Populus</taxon>
    </lineage>
</organism>
<protein>
    <submittedName>
        <fullName evidence="3">Uncharacterized protein</fullName>
    </submittedName>
</protein>
<feature type="chain" id="PRO_5036499460" evidence="2">
    <location>
        <begin position="23"/>
        <end position="87"/>
    </location>
</feature>
<dbReference type="Proteomes" id="UP000886885">
    <property type="component" value="Chromosome 6D"/>
</dbReference>